<evidence type="ECO:0000256" key="6">
    <source>
        <dbReference type="SAM" id="SignalP"/>
    </source>
</evidence>
<keyword evidence="4" id="KW-0410">Iron transport</keyword>
<comment type="subcellular location">
    <subcellularLocation>
        <location evidence="1">Cell envelope</location>
    </subcellularLocation>
</comment>
<dbReference type="InterPro" id="IPR002491">
    <property type="entry name" value="ABC_transptr_periplasmic_BD"/>
</dbReference>
<dbReference type="PANTHER" id="PTHR30532:SF29">
    <property type="entry name" value="FE(3+) DICITRATE-BINDING PERIPLASMIC PROTEIN"/>
    <property type="match status" value="1"/>
</dbReference>
<feature type="signal peptide" evidence="6">
    <location>
        <begin position="1"/>
        <end position="21"/>
    </location>
</feature>
<dbReference type="Gene3D" id="3.40.50.1980">
    <property type="entry name" value="Nitrogenase molybdenum iron protein domain"/>
    <property type="match status" value="2"/>
</dbReference>
<feature type="domain" description="Fe/B12 periplasmic-binding" evidence="7">
    <location>
        <begin position="26"/>
        <end position="284"/>
    </location>
</feature>
<organism evidence="8 9">
    <name type="scientific">Oceanimonas doudoroffii</name>
    <dbReference type="NCBI Taxonomy" id="84158"/>
    <lineage>
        <taxon>Bacteria</taxon>
        <taxon>Pseudomonadati</taxon>
        <taxon>Pseudomonadota</taxon>
        <taxon>Gammaproteobacteria</taxon>
        <taxon>Aeromonadales</taxon>
        <taxon>Aeromonadaceae</taxon>
        <taxon>Oceanimonas</taxon>
    </lineage>
</organism>
<keyword evidence="4" id="KW-0406">Ion transport</keyword>
<sequence>MKLATVLSAAGLVLASQLAMAAAPARIVSFDHGSLDTLDALGLGKQVVAVPKQAMPAYLSAYTGAAFNDAGSLKEPDIDALKAAEPSLILITGRQGGSREQLETVAPVRDVTLQGDDYWSAFSARVRSLAGELGAADGGERALGQLERRLAELRAGINGDPEVLVVTHNEGKFSLRHEAVVEQLLKLKAPELPDGVDSVTHGARSFTPLTPALMAQMQPAAVLVVDRSAAIGGEPLEQANLRQALDAAGGQDIRLGYLSPALWYLSGGGLQSVRLQAEEVAAVL</sequence>
<reference evidence="8 9" key="1">
    <citation type="submission" date="2017-08" db="EMBL/GenBank/DDBJ databases">
        <title>A Genome Sequence of Oceanimonas doudoroffii ATCC 27123T.</title>
        <authorList>
            <person name="Brennan M.A."/>
            <person name="Maclea K.S."/>
            <person name="Mcclelland W.D."/>
            <person name="Trachtenberg A.M."/>
        </authorList>
    </citation>
    <scope>NUCLEOTIDE SEQUENCE [LARGE SCALE GENOMIC DNA]</scope>
    <source>
        <strain evidence="8 9">ATCC 27123</strain>
    </source>
</reference>
<dbReference type="GO" id="GO:1901678">
    <property type="term" value="P:iron coordination entity transport"/>
    <property type="evidence" value="ECO:0007669"/>
    <property type="project" value="UniProtKB-ARBA"/>
</dbReference>
<dbReference type="PANTHER" id="PTHR30532">
    <property type="entry name" value="IRON III DICITRATE-BINDING PERIPLASMIC PROTEIN"/>
    <property type="match status" value="1"/>
</dbReference>
<keyword evidence="4" id="KW-0408">Iron</keyword>
<dbReference type="SUPFAM" id="SSF53807">
    <property type="entry name" value="Helical backbone' metal receptor"/>
    <property type="match status" value="1"/>
</dbReference>
<dbReference type="Proteomes" id="UP000242757">
    <property type="component" value="Unassembled WGS sequence"/>
</dbReference>
<keyword evidence="3" id="KW-0813">Transport</keyword>
<evidence type="ECO:0000256" key="4">
    <source>
        <dbReference type="ARBA" id="ARBA00022496"/>
    </source>
</evidence>
<comment type="caution">
    <text evidence="8">The sequence shown here is derived from an EMBL/GenBank/DDBJ whole genome shotgun (WGS) entry which is preliminary data.</text>
</comment>
<proteinExistence type="inferred from homology"/>
<dbReference type="RefSeq" id="WP_094201578.1">
    <property type="nucleotide sequence ID" value="NZ_NBIM01000006.1"/>
</dbReference>
<protein>
    <recommendedName>
        <fullName evidence="7">Fe/B12 periplasmic-binding domain-containing protein</fullName>
    </recommendedName>
</protein>
<evidence type="ECO:0000256" key="3">
    <source>
        <dbReference type="ARBA" id="ARBA00022448"/>
    </source>
</evidence>
<evidence type="ECO:0000256" key="2">
    <source>
        <dbReference type="ARBA" id="ARBA00008814"/>
    </source>
</evidence>
<dbReference type="EMBL" id="NBIM01000006">
    <property type="protein sequence ID" value="OXY80988.1"/>
    <property type="molecule type" value="Genomic_DNA"/>
</dbReference>
<feature type="chain" id="PRO_5012104680" description="Fe/B12 periplasmic-binding domain-containing protein" evidence="6">
    <location>
        <begin position="22"/>
        <end position="284"/>
    </location>
</feature>
<gene>
    <name evidence="8" type="ORF">B6S08_14785</name>
</gene>
<keyword evidence="9" id="KW-1185">Reference proteome</keyword>
<dbReference type="OrthoDB" id="63946at2"/>
<evidence type="ECO:0000313" key="8">
    <source>
        <dbReference type="EMBL" id="OXY80988.1"/>
    </source>
</evidence>
<dbReference type="GO" id="GO:0030288">
    <property type="term" value="C:outer membrane-bounded periplasmic space"/>
    <property type="evidence" value="ECO:0007669"/>
    <property type="project" value="TreeGrafter"/>
</dbReference>
<name>A0A233RC69_9GAMM</name>
<keyword evidence="5 6" id="KW-0732">Signal</keyword>
<evidence type="ECO:0000256" key="5">
    <source>
        <dbReference type="ARBA" id="ARBA00022729"/>
    </source>
</evidence>
<evidence type="ECO:0000259" key="7">
    <source>
        <dbReference type="PROSITE" id="PS50983"/>
    </source>
</evidence>
<accession>A0A233RC69</accession>
<evidence type="ECO:0000256" key="1">
    <source>
        <dbReference type="ARBA" id="ARBA00004196"/>
    </source>
</evidence>
<dbReference type="Pfam" id="PF01497">
    <property type="entry name" value="Peripla_BP_2"/>
    <property type="match status" value="1"/>
</dbReference>
<dbReference type="AlphaFoldDB" id="A0A233RC69"/>
<comment type="similarity">
    <text evidence="2">Belongs to the bacterial solute-binding protein 8 family.</text>
</comment>
<dbReference type="InterPro" id="IPR051313">
    <property type="entry name" value="Bact_iron-sidero_bind"/>
</dbReference>
<evidence type="ECO:0000313" key="9">
    <source>
        <dbReference type="Proteomes" id="UP000242757"/>
    </source>
</evidence>
<dbReference type="PROSITE" id="PS50983">
    <property type="entry name" value="FE_B12_PBP"/>
    <property type="match status" value="1"/>
</dbReference>